<dbReference type="InterPro" id="IPR035985">
    <property type="entry name" value="Ubiquitin-activating_enz"/>
</dbReference>
<keyword evidence="4" id="KW-1185">Reference proteome</keyword>
<proteinExistence type="predicted"/>
<sequence>MSAMDKEFSRYSRQIFMEEVSIEGQRKIGNSRVLVIGAGGLGSPVLQYLAAAGVGNLAVIDFDLLEIHNLNRQIIHQEAFIGQPKVESAASFVQQLNSGISFTPINEKLTTDNIENILSEYDIIVDGSDNFETRYLVNDHCIKMGKTLVYGSIFSFEGQVAVFNYEGSKNLRDIFPSPPNPEDVQNCDQFGVLGALAGIMGTMMAMLTLKVILGINVPINQLTIIDSKNWNFNQLRY</sequence>
<dbReference type="CDD" id="cd00757">
    <property type="entry name" value="ThiF_MoeB_HesA_family"/>
    <property type="match status" value="1"/>
</dbReference>
<dbReference type="PANTHER" id="PTHR10953">
    <property type="entry name" value="UBIQUITIN-ACTIVATING ENZYME E1"/>
    <property type="match status" value="1"/>
</dbReference>
<dbReference type="Gene3D" id="3.40.50.720">
    <property type="entry name" value="NAD(P)-binding Rossmann-like Domain"/>
    <property type="match status" value="1"/>
</dbReference>
<dbReference type="InterPro" id="IPR000594">
    <property type="entry name" value="ThiF_NAD_FAD-bd"/>
</dbReference>
<dbReference type="InterPro" id="IPR045886">
    <property type="entry name" value="ThiF/MoeB/HesA"/>
</dbReference>
<protein>
    <submittedName>
        <fullName evidence="3">Thiamine biosynthesis protein ThiF</fullName>
    </submittedName>
</protein>
<dbReference type="PANTHER" id="PTHR10953:SF102">
    <property type="entry name" value="ADENYLYLTRANSFERASE AND SULFURTRANSFERASE MOCS3"/>
    <property type="match status" value="1"/>
</dbReference>
<evidence type="ECO:0000259" key="2">
    <source>
        <dbReference type="Pfam" id="PF00899"/>
    </source>
</evidence>
<gene>
    <name evidence="3" type="primary">thiF</name>
    <name evidence="3" type="ORF">SMI01S_34150</name>
</gene>
<keyword evidence="1" id="KW-1133">Transmembrane helix</keyword>
<keyword evidence="1" id="KW-0472">Membrane</keyword>
<reference evidence="3 4" key="1">
    <citation type="submission" date="2019-07" db="EMBL/GenBank/DDBJ databases">
        <title>Whole genome shotgun sequence of Sphingobacterium mizutaii NBRC 14946.</title>
        <authorList>
            <person name="Hosoyama A."/>
            <person name="Uohara A."/>
            <person name="Ohji S."/>
            <person name="Ichikawa N."/>
        </authorList>
    </citation>
    <scope>NUCLEOTIDE SEQUENCE [LARGE SCALE GENOMIC DNA]</scope>
    <source>
        <strain evidence="3 4">NBRC 14946</strain>
    </source>
</reference>
<dbReference type="Pfam" id="PF00899">
    <property type="entry name" value="ThiF"/>
    <property type="match status" value="1"/>
</dbReference>
<dbReference type="EMBL" id="BJXH01000050">
    <property type="protein sequence ID" value="GEM69809.1"/>
    <property type="molecule type" value="Genomic_DNA"/>
</dbReference>
<dbReference type="Proteomes" id="UP000321676">
    <property type="component" value="Unassembled WGS sequence"/>
</dbReference>
<keyword evidence="1" id="KW-0812">Transmembrane</keyword>
<dbReference type="SUPFAM" id="SSF69572">
    <property type="entry name" value="Activating enzymes of the ubiquitin-like proteins"/>
    <property type="match status" value="1"/>
</dbReference>
<name>A0ABQ0W7A1_9SPHI</name>
<accession>A0ABQ0W7A1</accession>
<evidence type="ECO:0000256" key="1">
    <source>
        <dbReference type="SAM" id="Phobius"/>
    </source>
</evidence>
<feature type="domain" description="THIF-type NAD/FAD binding fold" evidence="2">
    <location>
        <begin position="11"/>
        <end position="235"/>
    </location>
</feature>
<comment type="caution">
    <text evidence="3">The sequence shown here is derived from an EMBL/GenBank/DDBJ whole genome shotgun (WGS) entry which is preliminary data.</text>
</comment>
<evidence type="ECO:0000313" key="4">
    <source>
        <dbReference type="Proteomes" id="UP000321676"/>
    </source>
</evidence>
<feature type="transmembrane region" description="Helical" evidence="1">
    <location>
        <begin position="190"/>
        <end position="213"/>
    </location>
</feature>
<evidence type="ECO:0000313" key="3">
    <source>
        <dbReference type="EMBL" id="GEM69809.1"/>
    </source>
</evidence>
<organism evidence="3 4">
    <name type="scientific">Sphingobacterium mizutaii NBRC 14946 = DSM 11724</name>
    <dbReference type="NCBI Taxonomy" id="1220576"/>
    <lineage>
        <taxon>Bacteria</taxon>
        <taxon>Pseudomonadati</taxon>
        <taxon>Bacteroidota</taxon>
        <taxon>Sphingobacteriia</taxon>
        <taxon>Sphingobacteriales</taxon>
        <taxon>Sphingobacteriaceae</taxon>
        <taxon>Sphingobacterium</taxon>
    </lineage>
</organism>